<name>A0ACB8SHR5_9AGAM</name>
<sequence>MSSFSELANWDGKLSNSVRRPQSLAIANTSSSERPTSPAGNPPNEHLSAVVPLPSDKPLPDMSLNKESSTSPQMSSDLHVASPPIPPQGPSSIIDAAGVHESDPTSTQSRHFSADPSYPSRADVSRDPHEKRATTYPPASSTPSMRQDLALNSSEPVTIQRQSPPPSISSVVTRPEADTPEDDAGDQPPSPLEVLNDTTSLPSHPTPGVSDAGASEADVTEMLAMEPPPSSRNTSLSIQFIAPLPAYRPESRANVSSHLHFFRHGGRGSSRSTHQHILQLSTATTARQTTKACTPSTNTPVHIGSITLQIAEGTVQTLTRPFRSKCSRQCSCLLDGACPAERVLVQCKRERICQFLPQETHARRI</sequence>
<accession>A0ACB8SHR5</accession>
<dbReference type="Proteomes" id="UP000814140">
    <property type="component" value="Unassembled WGS sequence"/>
</dbReference>
<reference evidence="1" key="1">
    <citation type="submission" date="2021-03" db="EMBL/GenBank/DDBJ databases">
        <authorList>
            <consortium name="DOE Joint Genome Institute"/>
            <person name="Ahrendt S."/>
            <person name="Looney B.P."/>
            <person name="Miyauchi S."/>
            <person name="Morin E."/>
            <person name="Drula E."/>
            <person name="Courty P.E."/>
            <person name="Chicoki N."/>
            <person name="Fauchery L."/>
            <person name="Kohler A."/>
            <person name="Kuo A."/>
            <person name="Labutti K."/>
            <person name="Pangilinan J."/>
            <person name="Lipzen A."/>
            <person name="Riley R."/>
            <person name="Andreopoulos W."/>
            <person name="He G."/>
            <person name="Johnson J."/>
            <person name="Barry K.W."/>
            <person name="Grigoriev I.V."/>
            <person name="Nagy L."/>
            <person name="Hibbett D."/>
            <person name="Henrissat B."/>
            <person name="Matheny P.B."/>
            <person name="Labbe J."/>
            <person name="Martin F."/>
        </authorList>
    </citation>
    <scope>NUCLEOTIDE SEQUENCE</scope>
    <source>
        <strain evidence="1">HHB10654</strain>
    </source>
</reference>
<evidence type="ECO:0000313" key="2">
    <source>
        <dbReference type="Proteomes" id="UP000814140"/>
    </source>
</evidence>
<comment type="caution">
    <text evidence="1">The sequence shown here is derived from an EMBL/GenBank/DDBJ whole genome shotgun (WGS) entry which is preliminary data.</text>
</comment>
<dbReference type="EMBL" id="MU277297">
    <property type="protein sequence ID" value="KAI0055321.1"/>
    <property type="molecule type" value="Genomic_DNA"/>
</dbReference>
<organism evidence="1 2">
    <name type="scientific">Artomyces pyxidatus</name>
    <dbReference type="NCBI Taxonomy" id="48021"/>
    <lineage>
        <taxon>Eukaryota</taxon>
        <taxon>Fungi</taxon>
        <taxon>Dikarya</taxon>
        <taxon>Basidiomycota</taxon>
        <taxon>Agaricomycotina</taxon>
        <taxon>Agaricomycetes</taxon>
        <taxon>Russulales</taxon>
        <taxon>Auriscalpiaceae</taxon>
        <taxon>Artomyces</taxon>
    </lineage>
</organism>
<reference evidence="1" key="2">
    <citation type="journal article" date="2022" name="New Phytol.">
        <title>Evolutionary transition to the ectomycorrhizal habit in the genomes of a hyperdiverse lineage of mushroom-forming fungi.</title>
        <authorList>
            <person name="Looney B."/>
            <person name="Miyauchi S."/>
            <person name="Morin E."/>
            <person name="Drula E."/>
            <person name="Courty P.E."/>
            <person name="Kohler A."/>
            <person name="Kuo A."/>
            <person name="LaButti K."/>
            <person name="Pangilinan J."/>
            <person name="Lipzen A."/>
            <person name="Riley R."/>
            <person name="Andreopoulos W."/>
            <person name="He G."/>
            <person name="Johnson J."/>
            <person name="Nolan M."/>
            <person name="Tritt A."/>
            <person name="Barry K.W."/>
            <person name="Grigoriev I.V."/>
            <person name="Nagy L.G."/>
            <person name="Hibbett D."/>
            <person name="Henrissat B."/>
            <person name="Matheny P.B."/>
            <person name="Labbe J."/>
            <person name="Martin F.M."/>
        </authorList>
    </citation>
    <scope>NUCLEOTIDE SEQUENCE</scope>
    <source>
        <strain evidence="1">HHB10654</strain>
    </source>
</reference>
<proteinExistence type="predicted"/>
<protein>
    <submittedName>
        <fullName evidence="1">Uncharacterized protein</fullName>
    </submittedName>
</protein>
<gene>
    <name evidence="1" type="ORF">BV25DRAFT_225571</name>
</gene>
<evidence type="ECO:0000313" key="1">
    <source>
        <dbReference type="EMBL" id="KAI0055321.1"/>
    </source>
</evidence>
<keyword evidence="2" id="KW-1185">Reference proteome</keyword>